<sequence>MSLASLSRPASQRICISTVWVTTSGLHPASSIFPRIRYASSNLPAWPRTRMQMV</sequence>
<name>A0A0A8ZVM9_ARUDO</name>
<protein>
    <submittedName>
        <fullName evidence="1">Uncharacterized protein</fullName>
    </submittedName>
</protein>
<organism evidence="1">
    <name type="scientific">Arundo donax</name>
    <name type="common">Giant reed</name>
    <name type="synonym">Donax arundinaceus</name>
    <dbReference type="NCBI Taxonomy" id="35708"/>
    <lineage>
        <taxon>Eukaryota</taxon>
        <taxon>Viridiplantae</taxon>
        <taxon>Streptophyta</taxon>
        <taxon>Embryophyta</taxon>
        <taxon>Tracheophyta</taxon>
        <taxon>Spermatophyta</taxon>
        <taxon>Magnoliopsida</taxon>
        <taxon>Liliopsida</taxon>
        <taxon>Poales</taxon>
        <taxon>Poaceae</taxon>
        <taxon>PACMAD clade</taxon>
        <taxon>Arundinoideae</taxon>
        <taxon>Arundineae</taxon>
        <taxon>Arundo</taxon>
    </lineage>
</organism>
<reference evidence="1" key="2">
    <citation type="journal article" date="2015" name="Data Brief">
        <title>Shoot transcriptome of the giant reed, Arundo donax.</title>
        <authorList>
            <person name="Barrero R.A."/>
            <person name="Guerrero F.D."/>
            <person name="Moolhuijzen P."/>
            <person name="Goolsby J.A."/>
            <person name="Tidwell J."/>
            <person name="Bellgard S.E."/>
            <person name="Bellgard M.I."/>
        </authorList>
    </citation>
    <scope>NUCLEOTIDE SEQUENCE</scope>
    <source>
        <tissue evidence="1">Shoot tissue taken approximately 20 cm above the soil surface</tissue>
    </source>
</reference>
<dbReference type="EMBL" id="GBRH01255014">
    <property type="protein sequence ID" value="JAD42881.1"/>
    <property type="molecule type" value="Transcribed_RNA"/>
</dbReference>
<reference evidence="1" key="1">
    <citation type="submission" date="2014-09" db="EMBL/GenBank/DDBJ databases">
        <authorList>
            <person name="Magalhaes I.L.F."/>
            <person name="Oliveira U."/>
            <person name="Santos F.R."/>
            <person name="Vidigal T.H.D.A."/>
            <person name="Brescovit A.D."/>
            <person name="Santos A.J."/>
        </authorList>
    </citation>
    <scope>NUCLEOTIDE SEQUENCE</scope>
    <source>
        <tissue evidence="1">Shoot tissue taken approximately 20 cm above the soil surface</tissue>
    </source>
</reference>
<dbReference type="AlphaFoldDB" id="A0A0A8ZVM9"/>
<proteinExistence type="predicted"/>
<accession>A0A0A8ZVM9</accession>
<evidence type="ECO:0000313" key="1">
    <source>
        <dbReference type="EMBL" id="JAD42881.1"/>
    </source>
</evidence>